<dbReference type="Proteomes" id="UP000887013">
    <property type="component" value="Unassembled WGS sequence"/>
</dbReference>
<accession>A0A8X6UEV8</accession>
<evidence type="ECO:0000313" key="1">
    <source>
        <dbReference type="EMBL" id="GFU12210.1"/>
    </source>
</evidence>
<name>A0A8X6UEV8_NEPPI</name>
<comment type="caution">
    <text evidence="1">The sequence shown here is derived from an EMBL/GenBank/DDBJ whole genome shotgun (WGS) entry which is preliminary data.</text>
</comment>
<sequence length="146" mass="17171">VYESELDQDLTSLGEGGASDWPMGMFAKIIHLKFSRIVETYRFHVLLHADLITRLFGYLMDTSNLSEVHKAHLTSANYSRIMKYEMFGCKKKKKEKKAYLENEDTCFLSQEMKGERIISSSKKEMNFLFQDIKNYEINLRNQRNSH</sequence>
<evidence type="ECO:0000313" key="2">
    <source>
        <dbReference type="Proteomes" id="UP000887013"/>
    </source>
</evidence>
<gene>
    <name evidence="1" type="ORF">NPIL_621031</name>
</gene>
<organism evidence="1 2">
    <name type="scientific">Nephila pilipes</name>
    <name type="common">Giant wood spider</name>
    <name type="synonym">Nephila maculata</name>
    <dbReference type="NCBI Taxonomy" id="299642"/>
    <lineage>
        <taxon>Eukaryota</taxon>
        <taxon>Metazoa</taxon>
        <taxon>Ecdysozoa</taxon>
        <taxon>Arthropoda</taxon>
        <taxon>Chelicerata</taxon>
        <taxon>Arachnida</taxon>
        <taxon>Araneae</taxon>
        <taxon>Araneomorphae</taxon>
        <taxon>Entelegynae</taxon>
        <taxon>Araneoidea</taxon>
        <taxon>Nephilidae</taxon>
        <taxon>Nephila</taxon>
    </lineage>
</organism>
<feature type="non-terminal residue" evidence="1">
    <location>
        <position position="1"/>
    </location>
</feature>
<keyword evidence="2" id="KW-1185">Reference proteome</keyword>
<dbReference type="AlphaFoldDB" id="A0A8X6UEV8"/>
<proteinExistence type="predicted"/>
<protein>
    <submittedName>
        <fullName evidence="1">Uncharacterized protein</fullName>
    </submittedName>
</protein>
<dbReference type="EMBL" id="BMAW01078747">
    <property type="protein sequence ID" value="GFU12210.1"/>
    <property type="molecule type" value="Genomic_DNA"/>
</dbReference>
<reference evidence="1" key="1">
    <citation type="submission" date="2020-08" db="EMBL/GenBank/DDBJ databases">
        <title>Multicomponent nature underlies the extraordinary mechanical properties of spider dragline silk.</title>
        <authorList>
            <person name="Kono N."/>
            <person name="Nakamura H."/>
            <person name="Mori M."/>
            <person name="Yoshida Y."/>
            <person name="Ohtoshi R."/>
            <person name="Malay A.D."/>
            <person name="Moran D.A.P."/>
            <person name="Tomita M."/>
            <person name="Numata K."/>
            <person name="Arakawa K."/>
        </authorList>
    </citation>
    <scope>NUCLEOTIDE SEQUENCE</scope>
</reference>